<dbReference type="InterPro" id="IPR013097">
    <property type="entry name" value="Dabb"/>
</dbReference>
<dbReference type="SUPFAM" id="SSF54909">
    <property type="entry name" value="Dimeric alpha+beta barrel"/>
    <property type="match status" value="1"/>
</dbReference>
<evidence type="ECO:0000313" key="3">
    <source>
        <dbReference type="Proteomes" id="UP000281604"/>
    </source>
</evidence>
<comment type="caution">
    <text evidence="2">The sequence shown here is derived from an EMBL/GenBank/DDBJ whole genome shotgun (WGS) entry which is preliminary data.</text>
</comment>
<sequence>MVNVSSIHCLHTAGLFKNCIGAGPLINNSVNVVGYKQGRCMILHLVFFKFHEPFQWCDNEVIEAEAATRRHPHHINEIAGWACGRNISFRKRAMDFVVMGLFESQEELSSFLIHPDHQDGVLKWQKIASWQVVDIDITSETTHWSGLLEGWADVVRSPLDALSVSR</sequence>
<dbReference type="Gene3D" id="3.30.70.100">
    <property type="match status" value="1"/>
</dbReference>
<dbReference type="AlphaFoldDB" id="A0A3M4B7V8"/>
<name>A0A3M4B7V8_9PSED</name>
<protein>
    <submittedName>
        <fullName evidence="2">Stress responsive alpha-beta barrel domain protein</fullName>
    </submittedName>
</protein>
<accession>A0A3M4B7V8</accession>
<evidence type="ECO:0000313" key="2">
    <source>
        <dbReference type="EMBL" id="RMP15223.1"/>
    </source>
</evidence>
<dbReference type="InterPro" id="IPR011008">
    <property type="entry name" value="Dimeric_a/b-barrel"/>
</dbReference>
<feature type="domain" description="Stress-response A/B barrel" evidence="1">
    <location>
        <begin position="42"/>
        <end position="135"/>
    </location>
</feature>
<dbReference type="Pfam" id="PF07876">
    <property type="entry name" value="Dabb"/>
    <property type="match status" value="1"/>
</dbReference>
<reference evidence="2 3" key="1">
    <citation type="submission" date="2018-08" db="EMBL/GenBank/DDBJ databases">
        <title>Recombination of ecologically and evolutionarily significant loci maintains genetic cohesion in the Pseudomonas syringae species complex.</title>
        <authorList>
            <person name="Dillon M."/>
            <person name="Thakur S."/>
            <person name="Almeida R.N.D."/>
            <person name="Weir B.S."/>
            <person name="Guttman D.S."/>
        </authorList>
    </citation>
    <scope>NUCLEOTIDE SEQUENCE [LARGE SCALE GENOMIC DNA]</scope>
    <source>
        <strain evidence="2 3">ICMP 3706</strain>
    </source>
</reference>
<dbReference type="PROSITE" id="PS51502">
    <property type="entry name" value="S_R_A_B_BARREL"/>
    <property type="match status" value="1"/>
</dbReference>
<organism evidence="2 3">
    <name type="scientific">Pseudomonas syringae pv. persicae</name>
    <dbReference type="NCBI Taxonomy" id="237306"/>
    <lineage>
        <taxon>Bacteria</taxon>
        <taxon>Pseudomonadati</taxon>
        <taxon>Pseudomonadota</taxon>
        <taxon>Gammaproteobacteria</taxon>
        <taxon>Pseudomonadales</taxon>
        <taxon>Pseudomonadaceae</taxon>
        <taxon>Pseudomonas</taxon>
    </lineage>
</organism>
<gene>
    <name evidence="2" type="ORF">ALQ30_101154</name>
</gene>
<proteinExistence type="predicted"/>
<evidence type="ECO:0000259" key="1">
    <source>
        <dbReference type="PROSITE" id="PS51502"/>
    </source>
</evidence>
<dbReference type="Proteomes" id="UP000281604">
    <property type="component" value="Unassembled WGS sequence"/>
</dbReference>
<dbReference type="EMBL" id="RBQE01000010">
    <property type="protein sequence ID" value="RMP15223.1"/>
    <property type="molecule type" value="Genomic_DNA"/>
</dbReference>
<dbReference type="SMART" id="SM00886">
    <property type="entry name" value="Dabb"/>
    <property type="match status" value="1"/>
</dbReference>